<dbReference type="RefSeq" id="WP_160586480.1">
    <property type="nucleotide sequence ID" value="NZ_BMHN01000001.1"/>
</dbReference>
<organism evidence="3 4">
    <name type="scientific">Pyruvatibacter mobilis</name>
    <dbReference type="NCBI Taxonomy" id="1712261"/>
    <lineage>
        <taxon>Bacteria</taxon>
        <taxon>Pseudomonadati</taxon>
        <taxon>Pseudomonadota</taxon>
        <taxon>Alphaproteobacteria</taxon>
        <taxon>Hyphomicrobiales</taxon>
        <taxon>Parvibaculaceae</taxon>
        <taxon>Pyruvatibacter</taxon>
    </lineage>
</organism>
<dbReference type="EMBL" id="WXYQ01000001">
    <property type="protein sequence ID" value="NBG94371.1"/>
    <property type="molecule type" value="Genomic_DNA"/>
</dbReference>
<dbReference type="InterPro" id="IPR013149">
    <property type="entry name" value="ADH-like_C"/>
</dbReference>
<dbReference type="AlphaFoldDB" id="A0A845Q8I6"/>
<dbReference type="OrthoDB" id="9805663at2"/>
<proteinExistence type="predicted"/>
<evidence type="ECO:0000313" key="4">
    <source>
        <dbReference type="Proteomes" id="UP000470384"/>
    </source>
</evidence>
<dbReference type="InterPro" id="IPR045010">
    <property type="entry name" value="MDR_fam"/>
</dbReference>
<dbReference type="Gene3D" id="3.90.180.10">
    <property type="entry name" value="Medium-chain alcohol dehydrogenases, catalytic domain"/>
    <property type="match status" value="1"/>
</dbReference>
<dbReference type="SMART" id="SM00829">
    <property type="entry name" value="PKS_ER"/>
    <property type="match status" value="1"/>
</dbReference>
<evidence type="ECO:0000313" key="3">
    <source>
        <dbReference type="EMBL" id="NBG94371.1"/>
    </source>
</evidence>
<dbReference type="PANTHER" id="PTHR43205">
    <property type="entry name" value="PROSTAGLANDIN REDUCTASE"/>
    <property type="match status" value="1"/>
</dbReference>
<dbReference type="PANTHER" id="PTHR43205:SF7">
    <property type="entry name" value="PROSTAGLANDIN REDUCTASE 1"/>
    <property type="match status" value="1"/>
</dbReference>
<dbReference type="InterPro" id="IPR011032">
    <property type="entry name" value="GroES-like_sf"/>
</dbReference>
<comment type="caution">
    <text evidence="3">The sequence shown here is derived from an EMBL/GenBank/DDBJ whole genome shotgun (WGS) entry which is preliminary data.</text>
</comment>
<keyword evidence="4" id="KW-1185">Reference proteome</keyword>
<dbReference type="GO" id="GO:0016628">
    <property type="term" value="F:oxidoreductase activity, acting on the CH-CH group of donors, NAD or NADP as acceptor"/>
    <property type="evidence" value="ECO:0007669"/>
    <property type="project" value="InterPro"/>
</dbReference>
<evidence type="ECO:0000256" key="1">
    <source>
        <dbReference type="ARBA" id="ARBA00023002"/>
    </source>
</evidence>
<dbReference type="Gene3D" id="3.40.50.720">
    <property type="entry name" value="NAD(P)-binding Rossmann-like Domain"/>
    <property type="match status" value="1"/>
</dbReference>
<dbReference type="SUPFAM" id="SSF51735">
    <property type="entry name" value="NAD(P)-binding Rossmann-fold domains"/>
    <property type="match status" value="1"/>
</dbReference>
<accession>A0A845Q8I6</accession>
<dbReference type="SUPFAM" id="SSF50129">
    <property type="entry name" value="GroES-like"/>
    <property type="match status" value="1"/>
</dbReference>
<dbReference type="Pfam" id="PF16884">
    <property type="entry name" value="ADH_N_2"/>
    <property type="match status" value="1"/>
</dbReference>
<gene>
    <name evidence="3" type="ORF">GTQ45_01335</name>
</gene>
<feature type="domain" description="Enoyl reductase (ER)" evidence="2">
    <location>
        <begin position="21"/>
        <end position="306"/>
    </location>
</feature>
<dbReference type="CDD" id="cd05288">
    <property type="entry name" value="PGDH"/>
    <property type="match status" value="1"/>
</dbReference>
<evidence type="ECO:0000259" key="2">
    <source>
        <dbReference type="SMART" id="SM00829"/>
    </source>
</evidence>
<dbReference type="Pfam" id="PF00107">
    <property type="entry name" value="ADH_zinc_N"/>
    <property type="match status" value="1"/>
</dbReference>
<dbReference type="Proteomes" id="UP000470384">
    <property type="component" value="Unassembled WGS sequence"/>
</dbReference>
<dbReference type="InterPro" id="IPR041694">
    <property type="entry name" value="ADH_N_2"/>
</dbReference>
<dbReference type="GeneID" id="300656428"/>
<name>A0A845Q8I6_9HYPH</name>
<keyword evidence="1" id="KW-0560">Oxidoreductase</keyword>
<dbReference type="FunFam" id="3.40.50.720:FF:000121">
    <property type="entry name" value="Prostaglandin reductase 2"/>
    <property type="match status" value="1"/>
</dbReference>
<sequence length="339" mass="36205">MGSTTSRRWVLAERPAGIPDGNTFKLEEAPLPALEDGQVRVRVTHFSLDPGMRPALSRDTYVGATPIGSLITSAGVGVVEESRSDRLKEGDFVSGGFGWQSALVARDKHCVKHDPRLFNGNVTPTAAIGILGIPGMTSWFGLKDIGQLAEGETVLISSASGPVGATAGQLARLMGAGRVVGIAGSKAKCDWLTAEAGFDACLNYREADDLEAAMREACDGGADIYFDNVGGEMLDAAINVLKPGGRIAVSGQLSEYNRAEPHGIRNTLPFITQRLTMRGFVVLDFVREFGTAAIQMVEWINDGKLIYREEIIDGIENAPDAYAGLFKGDSFGRRLIKVS</sequence>
<reference evidence="3 4" key="1">
    <citation type="journal article" date="2016" name="Int. J. Syst. Evol. Microbiol.">
        <title>Pyruvatibacter mobilis gen. nov., sp. nov., a marine bacterium from the culture broth of Picochlorum sp. 122.</title>
        <authorList>
            <person name="Wang G."/>
            <person name="Tang M."/>
            <person name="Wu H."/>
            <person name="Dai S."/>
            <person name="Li T."/>
            <person name="Chen C."/>
            <person name="He H."/>
            <person name="Fan J."/>
            <person name="Xiang W."/>
            <person name="Li X."/>
        </authorList>
    </citation>
    <scope>NUCLEOTIDE SEQUENCE [LARGE SCALE GENOMIC DNA]</scope>
    <source>
        <strain evidence="3 4">GYP-11</strain>
    </source>
</reference>
<dbReference type="InterPro" id="IPR036291">
    <property type="entry name" value="NAD(P)-bd_dom_sf"/>
</dbReference>
<dbReference type="InterPro" id="IPR020843">
    <property type="entry name" value="ER"/>
</dbReference>
<protein>
    <submittedName>
        <fullName evidence="3">Zinc-binding dehydrogenase</fullName>
    </submittedName>
</protein>